<dbReference type="InterPro" id="IPR042216">
    <property type="entry name" value="MitoNEET_CISD"/>
</dbReference>
<evidence type="ECO:0000259" key="5">
    <source>
        <dbReference type="Pfam" id="PF09360"/>
    </source>
</evidence>
<dbReference type="Pfam" id="PF09360">
    <property type="entry name" value="zf-CDGSH"/>
    <property type="match status" value="1"/>
</dbReference>
<dbReference type="GO" id="GO:0051537">
    <property type="term" value="F:2 iron, 2 sulfur cluster binding"/>
    <property type="evidence" value="ECO:0007669"/>
    <property type="project" value="UniProtKB-KW"/>
</dbReference>
<keyword evidence="3" id="KW-0408">Iron</keyword>
<reference evidence="6" key="2">
    <citation type="journal article" date="2014" name="ISME J.">
        <title>Microbial stratification in low pH oxic and suboxic macroscopic growths along an acid mine drainage.</title>
        <authorList>
            <person name="Mendez-Garcia C."/>
            <person name="Mesa V."/>
            <person name="Sprenger R.R."/>
            <person name="Richter M."/>
            <person name="Diez M.S."/>
            <person name="Solano J."/>
            <person name="Bargiela R."/>
            <person name="Golyshina O.V."/>
            <person name="Manteca A."/>
            <person name="Ramos J.L."/>
            <person name="Gallego J.R."/>
            <person name="Llorente I."/>
            <person name="Martins Dos Santos V.A."/>
            <person name="Jensen O.N."/>
            <person name="Pelaez A.I."/>
            <person name="Sanchez J."/>
            <person name="Ferrer M."/>
        </authorList>
    </citation>
    <scope>NUCLEOTIDE SEQUENCE</scope>
</reference>
<accession>T1CRE9</accession>
<evidence type="ECO:0000256" key="2">
    <source>
        <dbReference type="ARBA" id="ARBA00022723"/>
    </source>
</evidence>
<dbReference type="AlphaFoldDB" id="T1CRE9"/>
<comment type="caution">
    <text evidence="6">The sequence shown here is derived from an EMBL/GenBank/DDBJ whole genome shotgun (WGS) entry which is preliminary data.</text>
</comment>
<evidence type="ECO:0000313" key="6">
    <source>
        <dbReference type="EMBL" id="EQD71059.1"/>
    </source>
</evidence>
<dbReference type="Gene3D" id="3.40.5.90">
    <property type="entry name" value="CDGSH iron-sulfur domain, mitoNEET-type"/>
    <property type="match status" value="1"/>
</dbReference>
<protein>
    <submittedName>
        <fullName evidence="6">Zinc finger CDGSH-type domain-containing protein</fullName>
    </submittedName>
</protein>
<evidence type="ECO:0000256" key="1">
    <source>
        <dbReference type="ARBA" id="ARBA00022714"/>
    </source>
</evidence>
<dbReference type="EMBL" id="AUZY01002919">
    <property type="protein sequence ID" value="EQD71059.1"/>
    <property type="molecule type" value="Genomic_DNA"/>
</dbReference>
<dbReference type="InterPro" id="IPR018967">
    <property type="entry name" value="FeS-contain_CDGSH-typ"/>
</dbReference>
<evidence type="ECO:0000256" key="4">
    <source>
        <dbReference type="ARBA" id="ARBA00023014"/>
    </source>
</evidence>
<feature type="domain" description="Iron-binding zinc finger CDGSH type" evidence="5">
    <location>
        <begin position="2"/>
        <end position="21"/>
    </location>
</feature>
<keyword evidence="2" id="KW-0479">Metal-binding</keyword>
<name>T1CRE9_9ZZZZ</name>
<reference evidence="6" key="1">
    <citation type="submission" date="2013-08" db="EMBL/GenBank/DDBJ databases">
        <authorList>
            <person name="Mendez C."/>
            <person name="Richter M."/>
            <person name="Ferrer M."/>
            <person name="Sanchez J."/>
        </authorList>
    </citation>
    <scope>NUCLEOTIDE SEQUENCE</scope>
</reference>
<keyword evidence="1" id="KW-0001">2Fe-2S</keyword>
<dbReference type="GO" id="GO:0046872">
    <property type="term" value="F:metal ion binding"/>
    <property type="evidence" value="ECO:0007669"/>
    <property type="project" value="UniProtKB-KW"/>
</dbReference>
<keyword evidence="4" id="KW-0411">Iron-sulfur</keyword>
<feature type="non-terminal residue" evidence="6">
    <location>
        <position position="1"/>
    </location>
</feature>
<gene>
    <name evidence="6" type="ORF">B1B_04665</name>
</gene>
<sequence length="57" mass="6314">YVAVCQCGLSRNKPFCDGAHKATHGETPGQIYVYNEANERVSVPDQFPAPTKKYVVE</sequence>
<organism evidence="6">
    <name type="scientific">mine drainage metagenome</name>
    <dbReference type="NCBI Taxonomy" id="410659"/>
    <lineage>
        <taxon>unclassified sequences</taxon>
        <taxon>metagenomes</taxon>
        <taxon>ecological metagenomes</taxon>
    </lineage>
</organism>
<dbReference type="GO" id="GO:0005737">
    <property type="term" value="C:cytoplasm"/>
    <property type="evidence" value="ECO:0007669"/>
    <property type="project" value="UniProtKB-ARBA"/>
</dbReference>
<evidence type="ECO:0000256" key="3">
    <source>
        <dbReference type="ARBA" id="ARBA00023004"/>
    </source>
</evidence>
<proteinExistence type="predicted"/>